<name>A0ABQ5KTF9_9EUKA</name>
<keyword evidence="1" id="KW-1133">Transmembrane helix</keyword>
<accession>A0ABQ5KTF9</accession>
<dbReference type="EMBL" id="BQXS01010849">
    <property type="protein sequence ID" value="GKT34679.1"/>
    <property type="molecule type" value="Genomic_DNA"/>
</dbReference>
<gene>
    <name evidence="2" type="ORF">ADUPG1_007988</name>
</gene>
<keyword evidence="1" id="KW-0472">Membrane</keyword>
<sequence>MIVKAESVQIPLLSILGISIVVDITATLCMRHFAKQRKASEPNAKKSVSKVIHSTIGLIALLSFIFIEGWLLYSFITDEEYVICEKVKLLCYTAMAFWTLSFILGSISGHKK</sequence>
<proteinExistence type="predicted"/>
<feature type="transmembrane region" description="Helical" evidence="1">
    <location>
        <begin position="87"/>
        <end position="107"/>
    </location>
</feature>
<evidence type="ECO:0000313" key="3">
    <source>
        <dbReference type="Proteomes" id="UP001057375"/>
    </source>
</evidence>
<reference evidence="2" key="1">
    <citation type="submission" date="2022-03" db="EMBL/GenBank/DDBJ databases">
        <title>Draft genome sequence of Aduncisulcus paluster, a free-living microaerophilic Fornicata.</title>
        <authorList>
            <person name="Yuyama I."/>
            <person name="Kume K."/>
            <person name="Tamura T."/>
            <person name="Inagaki Y."/>
            <person name="Hashimoto T."/>
        </authorList>
    </citation>
    <scope>NUCLEOTIDE SEQUENCE</scope>
    <source>
        <strain evidence="2">NY0171</strain>
    </source>
</reference>
<evidence type="ECO:0000256" key="1">
    <source>
        <dbReference type="SAM" id="Phobius"/>
    </source>
</evidence>
<evidence type="ECO:0000313" key="2">
    <source>
        <dbReference type="EMBL" id="GKT34679.1"/>
    </source>
</evidence>
<organism evidence="2 3">
    <name type="scientific">Aduncisulcus paluster</name>
    <dbReference type="NCBI Taxonomy" id="2918883"/>
    <lineage>
        <taxon>Eukaryota</taxon>
        <taxon>Metamonada</taxon>
        <taxon>Carpediemonas-like organisms</taxon>
        <taxon>Aduncisulcus</taxon>
    </lineage>
</organism>
<comment type="caution">
    <text evidence="2">The sequence shown here is derived from an EMBL/GenBank/DDBJ whole genome shotgun (WGS) entry which is preliminary data.</text>
</comment>
<protein>
    <submittedName>
        <fullName evidence="2">Uncharacterized protein</fullName>
    </submittedName>
</protein>
<keyword evidence="3" id="KW-1185">Reference proteome</keyword>
<feature type="transmembrane region" description="Helical" evidence="1">
    <location>
        <begin position="12"/>
        <end position="30"/>
    </location>
</feature>
<feature type="transmembrane region" description="Helical" evidence="1">
    <location>
        <begin position="51"/>
        <end position="75"/>
    </location>
</feature>
<keyword evidence="1" id="KW-0812">Transmembrane</keyword>
<dbReference type="Proteomes" id="UP001057375">
    <property type="component" value="Unassembled WGS sequence"/>
</dbReference>